<reference evidence="1 2" key="1">
    <citation type="submission" date="2015-09" db="EMBL/GenBank/DDBJ databases">
        <title>Trachymyrmex cornetzi WGS genome.</title>
        <authorList>
            <person name="Nygaard S."/>
            <person name="Hu H."/>
            <person name="Boomsma J."/>
            <person name="Zhang G."/>
        </authorList>
    </citation>
    <scope>NUCLEOTIDE SEQUENCE [LARGE SCALE GENOMIC DNA]</scope>
    <source>
        <strain evidence="1">Tcor2-1</strain>
        <tissue evidence="1">Whole body</tissue>
    </source>
</reference>
<dbReference type="AlphaFoldDB" id="A0A151J1T6"/>
<evidence type="ECO:0000313" key="1">
    <source>
        <dbReference type="EMBL" id="KYN15687.1"/>
    </source>
</evidence>
<dbReference type="EMBL" id="KQ980522">
    <property type="protein sequence ID" value="KYN15687.1"/>
    <property type="molecule type" value="Genomic_DNA"/>
</dbReference>
<evidence type="ECO:0000313" key="2">
    <source>
        <dbReference type="Proteomes" id="UP000078492"/>
    </source>
</evidence>
<organism evidence="1 2">
    <name type="scientific">Trachymyrmex cornetzi</name>
    <dbReference type="NCBI Taxonomy" id="471704"/>
    <lineage>
        <taxon>Eukaryota</taxon>
        <taxon>Metazoa</taxon>
        <taxon>Ecdysozoa</taxon>
        <taxon>Arthropoda</taxon>
        <taxon>Hexapoda</taxon>
        <taxon>Insecta</taxon>
        <taxon>Pterygota</taxon>
        <taxon>Neoptera</taxon>
        <taxon>Endopterygota</taxon>
        <taxon>Hymenoptera</taxon>
        <taxon>Apocrita</taxon>
        <taxon>Aculeata</taxon>
        <taxon>Formicoidea</taxon>
        <taxon>Formicidae</taxon>
        <taxon>Myrmicinae</taxon>
        <taxon>Trachymyrmex</taxon>
    </lineage>
</organism>
<dbReference type="Proteomes" id="UP000078492">
    <property type="component" value="Unassembled WGS sequence"/>
</dbReference>
<protein>
    <submittedName>
        <fullName evidence="1">Uncharacterized protein</fullName>
    </submittedName>
</protein>
<accession>A0A151J1T6</accession>
<gene>
    <name evidence="1" type="ORF">ALC57_12089</name>
</gene>
<keyword evidence="2" id="KW-1185">Reference proteome</keyword>
<name>A0A151J1T6_9HYME</name>
<dbReference type="STRING" id="471704.A0A151J1T6"/>
<proteinExistence type="predicted"/>
<sequence length="103" mass="12449">MAPRRKSVQTSRRSLNNVCYKESNYLCCLNDYQTRVRRRESLRYARSHASLRMSRSHDRRIRYDSSLKNHFAFCLVEIFLIRYSQVQQMTWIILLNSLLALNM</sequence>